<dbReference type="Proteomes" id="UP001055439">
    <property type="component" value="Chromosome 8"/>
</dbReference>
<feature type="region of interest" description="Disordered" evidence="1">
    <location>
        <begin position="1"/>
        <end position="26"/>
    </location>
</feature>
<dbReference type="EMBL" id="CP097510">
    <property type="protein sequence ID" value="URE25025.1"/>
    <property type="molecule type" value="Genomic_DNA"/>
</dbReference>
<gene>
    <name evidence="2" type="ORF">MUK42_36123</name>
</gene>
<name>A0A9E7KRV2_9LILI</name>
<protein>
    <submittedName>
        <fullName evidence="2">Uncharacterized protein</fullName>
    </submittedName>
</protein>
<dbReference type="AlphaFoldDB" id="A0A9E7KRV2"/>
<sequence>MQQPAGASVVRTKGAKRSMGPVEAGRRWRRKTNPWHIFGDVVRGPLYVRMSGWNVTTVVRLVVCSWPAASDLAWSDPPRPFKFEDQFHA</sequence>
<accession>A0A9E7KRV2</accession>
<reference evidence="2" key="1">
    <citation type="submission" date="2022-05" db="EMBL/GenBank/DDBJ databases">
        <title>The Musa troglodytarum L. genome provides insights into the mechanism of non-climacteric behaviour and enrichment of carotenoids.</title>
        <authorList>
            <person name="Wang J."/>
        </authorList>
    </citation>
    <scope>NUCLEOTIDE SEQUENCE</scope>
    <source>
        <tissue evidence="2">Leaf</tissue>
    </source>
</reference>
<evidence type="ECO:0000256" key="1">
    <source>
        <dbReference type="SAM" id="MobiDB-lite"/>
    </source>
</evidence>
<evidence type="ECO:0000313" key="2">
    <source>
        <dbReference type="EMBL" id="URE25025.1"/>
    </source>
</evidence>
<organism evidence="2 3">
    <name type="scientific">Musa troglodytarum</name>
    <name type="common">fe'i banana</name>
    <dbReference type="NCBI Taxonomy" id="320322"/>
    <lineage>
        <taxon>Eukaryota</taxon>
        <taxon>Viridiplantae</taxon>
        <taxon>Streptophyta</taxon>
        <taxon>Embryophyta</taxon>
        <taxon>Tracheophyta</taxon>
        <taxon>Spermatophyta</taxon>
        <taxon>Magnoliopsida</taxon>
        <taxon>Liliopsida</taxon>
        <taxon>Zingiberales</taxon>
        <taxon>Musaceae</taxon>
        <taxon>Musa</taxon>
    </lineage>
</organism>
<keyword evidence="3" id="KW-1185">Reference proteome</keyword>
<proteinExistence type="predicted"/>
<evidence type="ECO:0000313" key="3">
    <source>
        <dbReference type="Proteomes" id="UP001055439"/>
    </source>
</evidence>